<protein>
    <submittedName>
        <fullName evidence="1">Lasso peptide biosynthesis PqqD family chaperone</fullName>
    </submittedName>
</protein>
<accession>A0A4R5BXD6</accession>
<proteinExistence type="predicted"/>
<dbReference type="InterPro" id="IPR008792">
    <property type="entry name" value="PQQD"/>
</dbReference>
<evidence type="ECO:0000313" key="1">
    <source>
        <dbReference type="EMBL" id="TDD91841.1"/>
    </source>
</evidence>
<keyword evidence="2" id="KW-1185">Reference proteome</keyword>
<sequence>MTVALSRDVSATDLDDGLALLDQRGGRYFRLNVTGAAALRLLLEGFSPEEAAESLAERFPVPAERARTDVETLLESLRQARLVVTS</sequence>
<dbReference type="AlphaFoldDB" id="A0A4R5BXD6"/>
<gene>
    <name evidence="1" type="ORF">E1298_11375</name>
</gene>
<comment type="caution">
    <text evidence="1">The sequence shown here is derived from an EMBL/GenBank/DDBJ whole genome shotgun (WGS) entry which is preliminary data.</text>
</comment>
<dbReference type="Proteomes" id="UP000294513">
    <property type="component" value="Unassembled WGS sequence"/>
</dbReference>
<evidence type="ECO:0000313" key="2">
    <source>
        <dbReference type="Proteomes" id="UP000294513"/>
    </source>
</evidence>
<name>A0A4R5BXD6_9ACTN</name>
<dbReference type="InterPro" id="IPR041881">
    <property type="entry name" value="PqqD_sf"/>
</dbReference>
<dbReference type="RefSeq" id="WP_131892127.1">
    <property type="nucleotide sequence ID" value="NZ_SMKU01000042.1"/>
</dbReference>
<dbReference type="Pfam" id="PF05402">
    <property type="entry name" value="PqqD"/>
    <property type="match status" value="1"/>
</dbReference>
<dbReference type="OrthoDB" id="5195143at2"/>
<reference evidence="1 2" key="1">
    <citation type="submission" date="2019-03" db="EMBL/GenBank/DDBJ databases">
        <title>Draft genome sequences of novel Actinobacteria.</title>
        <authorList>
            <person name="Sahin N."/>
            <person name="Ay H."/>
            <person name="Saygin H."/>
        </authorList>
    </citation>
    <scope>NUCLEOTIDE SEQUENCE [LARGE SCALE GENOMIC DNA]</scope>
    <source>
        <strain evidence="1 2">H3C3</strain>
    </source>
</reference>
<dbReference type="Gene3D" id="1.10.10.1150">
    <property type="entry name" value="Coenzyme PQQ synthesis protein D (PqqD)"/>
    <property type="match status" value="1"/>
</dbReference>
<dbReference type="NCBIfam" id="NF033530">
    <property type="entry name" value="lasso_PqqD_Strm"/>
    <property type="match status" value="1"/>
</dbReference>
<dbReference type="EMBL" id="SMKU01000042">
    <property type="protein sequence ID" value="TDD91841.1"/>
    <property type="molecule type" value="Genomic_DNA"/>
</dbReference>
<organism evidence="1 2">
    <name type="scientific">Actinomadura rubrisoli</name>
    <dbReference type="NCBI Taxonomy" id="2530368"/>
    <lineage>
        <taxon>Bacteria</taxon>
        <taxon>Bacillati</taxon>
        <taxon>Actinomycetota</taxon>
        <taxon>Actinomycetes</taxon>
        <taxon>Streptosporangiales</taxon>
        <taxon>Thermomonosporaceae</taxon>
        <taxon>Actinomadura</taxon>
    </lineage>
</organism>